<accession>A0A1H4J5K3</accession>
<proteinExistence type="predicted"/>
<reference evidence="2" key="1">
    <citation type="submission" date="2016-10" db="EMBL/GenBank/DDBJ databases">
        <authorList>
            <person name="Varghese N."/>
            <person name="Submissions S."/>
        </authorList>
    </citation>
    <scope>NUCLEOTIDE SEQUENCE [LARGE SCALE GENOMIC DNA]</scope>
    <source>
        <strain evidence="2">DSM 44544</strain>
    </source>
</reference>
<evidence type="ECO:0000313" key="2">
    <source>
        <dbReference type="Proteomes" id="UP000199622"/>
    </source>
</evidence>
<protein>
    <submittedName>
        <fullName evidence="1">Uncharacterized protein</fullName>
    </submittedName>
</protein>
<dbReference type="AlphaFoldDB" id="A0A1H4J5K3"/>
<evidence type="ECO:0000313" key="1">
    <source>
        <dbReference type="EMBL" id="SEB41639.1"/>
    </source>
</evidence>
<sequence>MLQKASSETFDRAEKGVEFVDSFAGGHAGTATRAVRPAMVSPAPAVRPVTPAAAVDPRTASVRHYEGGQLVWRVQCGDLISRERAVTVFVEDNQVVLVSPPGETARLTSGQLGQLRAALNEAAKMAER</sequence>
<dbReference type="STRING" id="208445.SAMN04489727_1556"/>
<dbReference type="Proteomes" id="UP000199622">
    <property type="component" value="Unassembled WGS sequence"/>
</dbReference>
<dbReference type="EMBL" id="FNSO01000003">
    <property type="protein sequence ID" value="SEB41639.1"/>
    <property type="molecule type" value="Genomic_DNA"/>
</dbReference>
<name>A0A1H4J5K3_9PSEU</name>
<keyword evidence="2" id="KW-1185">Reference proteome</keyword>
<organism evidence="1 2">
    <name type="scientific">Amycolatopsis tolypomycina</name>
    <dbReference type="NCBI Taxonomy" id="208445"/>
    <lineage>
        <taxon>Bacteria</taxon>
        <taxon>Bacillati</taxon>
        <taxon>Actinomycetota</taxon>
        <taxon>Actinomycetes</taxon>
        <taxon>Pseudonocardiales</taxon>
        <taxon>Pseudonocardiaceae</taxon>
        <taxon>Amycolatopsis</taxon>
    </lineage>
</organism>
<gene>
    <name evidence="1" type="ORF">SAMN04489727_1556</name>
</gene>